<dbReference type="AlphaFoldDB" id="A0A443RM98"/>
<accession>A0A443RM98</accession>
<dbReference type="EC" id="2.1.1.204" evidence="4"/>
<evidence type="ECO:0000313" key="9">
    <source>
        <dbReference type="Proteomes" id="UP000285301"/>
    </source>
</evidence>
<dbReference type="InterPro" id="IPR031303">
    <property type="entry name" value="C5_meth_CS"/>
</dbReference>
<keyword evidence="9" id="KW-1185">Reference proteome</keyword>
<dbReference type="PROSITE" id="PS51679">
    <property type="entry name" value="SAM_MT_C5"/>
    <property type="match status" value="1"/>
</dbReference>
<gene>
    <name evidence="8" type="ORF">B4U79_05253</name>
</gene>
<dbReference type="GO" id="GO:0008168">
    <property type="term" value="F:methyltransferase activity"/>
    <property type="evidence" value="ECO:0007669"/>
    <property type="project" value="UniProtKB-KW"/>
</dbReference>
<evidence type="ECO:0000256" key="2">
    <source>
        <dbReference type="ARBA" id="ARBA00022679"/>
    </source>
</evidence>
<dbReference type="STRING" id="1965070.A0A443RM98"/>
<reference evidence="8 9" key="1">
    <citation type="journal article" date="2018" name="Gigascience">
        <title>Genomes of trombidid mites reveal novel predicted allergens and laterally-transferred genes associated with secondary metabolism.</title>
        <authorList>
            <person name="Dong X."/>
            <person name="Chaisiri K."/>
            <person name="Xia D."/>
            <person name="Armstrong S.D."/>
            <person name="Fang Y."/>
            <person name="Donnelly M.J."/>
            <person name="Kadowaki T."/>
            <person name="McGarry J.W."/>
            <person name="Darby A.C."/>
            <person name="Makepeace B.L."/>
        </authorList>
    </citation>
    <scope>NUCLEOTIDE SEQUENCE [LARGE SCALE GENOMIC DNA]</scope>
    <source>
        <strain evidence="8">UoL-WK</strain>
    </source>
</reference>
<evidence type="ECO:0000256" key="3">
    <source>
        <dbReference type="ARBA" id="ARBA00022691"/>
    </source>
</evidence>
<keyword evidence="1 7" id="KW-0489">Methyltransferase</keyword>
<dbReference type="Pfam" id="PF00145">
    <property type="entry name" value="DNA_methylase"/>
    <property type="match status" value="1"/>
</dbReference>
<dbReference type="Proteomes" id="UP000285301">
    <property type="component" value="Unassembled WGS sequence"/>
</dbReference>
<dbReference type="PROSITE" id="PS00095">
    <property type="entry name" value="C5_MTASE_2"/>
    <property type="match status" value="1"/>
</dbReference>
<dbReference type="Gene3D" id="3.90.120.10">
    <property type="entry name" value="DNA Methylase, subunit A, domain 2"/>
    <property type="match status" value="1"/>
</dbReference>
<sequence>MNFCAFDINTVANEVYSHNFGFDSVNERNIASLTAEEMDAMAIDLLTMSPPCQPFTRLGLKLDTHDRRTDSFIHVMTEVIPSMKHKPKHILIENVKGFEESKTRDLALSVLKNSCYEIREFLLSPTNIGIPNSRLRYYLLAKQKNDLNSSQFVFPQADLFLTEIPATEFNINASSKGCRHILNEFKQLNIASFVDHKNLHINEANYLLPDNVLRKYSMILDIVDYESVRSCCFTRGYGQFVHGTGSVLKTNSVVTIDEVYSKIDKFSEDEDQEKGNRRIQLLKELKLRYFTPREVANLMCFPQKFSFPTILTDRQMYKLLGNSVNVKVISLLLRLLLLNAD</sequence>
<evidence type="ECO:0000256" key="6">
    <source>
        <dbReference type="ARBA" id="ARBA00042810"/>
    </source>
</evidence>
<dbReference type="InterPro" id="IPR050750">
    <property type="entry name" value="C5-MTase"/>
</dbReference>
<keyword evidence="3 7" id="KW-0949">S-adenosyl-L-methionine</keyword>
<dbReference type="GO" id="GO:0005634">
    <property type="term" value="C:nucleus"/>
    <property type="evidence" value="ECO:0007669"/>
    <property type="project" value="TreeGrafter"/>
</dbReference>
<dbReference type="GO" id="GO:0032259">
    <property type="term" value="P:methylation"/>
    <property type="evidence" value="ECO:0007669"/>
    <property type="project" value="UniProtKB-KW"/>
</dbReference>
<dbReference type="Gene3D" id="3.40.50.150">
    <property type="entry name" value="Vaccinia Virus protein VP39"/>
    <property type="match status" value="1"/>
</dbReference>
<comment type="caution">
    <text evidence="8">The sequence shown here is derived from an EMBL/GenBank/DDBJ whole genome shotgun (WGS) entry which is preliminary data.</text>
</comment>
<dbReference type="OrthoDB" id="414133at2759"/>
<proteinExistence type="inferred from homology"/>
<dbReference type="PANTHER" id="PTHR46098:SF1">
    <property type="entry name" value="TRNA (CYTOSINE(38)-C(5))-METHYLTRANSFERASE"/>
    <property type="match status" value="1"/>
</dbReference>
<keyword evidence="2 7" id="KW-0808">Transferase</keyword>
<dbReference type="NCBIfam" id="TIGR00675">
    <property type="entry name" value="dcm"/>
    <property type="match status" value="1"/>
</dbReference>
<dbReference type="InterPro" id="IPR001525">
    <property type="entry name" value="C5_MeTfrase"/>
</dbReference>
<feature type="active site" evidence="7">
    <location>
        <position position="52"/>
    </location>
</feature>
<name>A0A443RM98_9ACAR</name>
<evidence type="ECO:0000256" key="5">
    <source>
        <dbReference type="ARBA" id="ARBA00039681"/>
    </source>
</evidence>
<organism evidence="8 9">
    <name type="scientific">Dinothrombium tinctorium</name>
    <dbReference type="NCBI Taxonomy" id="1965070"/>
    <lineage>
        <taxon>Eukaryota</taxon>
        <taxon>Metazoa</taxon>
        <taxon>Ecdysozoa</taxon>
        <taxon>Arthropoda</taxon>
        <taxon>Chelicerata</taxon>
        <taxon>Arachnida</taxon>
        <taxon>Acari</taxon>
        <taxon>Acariformes</taxon>
        <taxon>Trombidiformes</taxon>
        <taxon>Prostigmata</taxon>
        <taxon>Anystina</taxon>
        <taxon>Parasitengona</taxon>
        <taxon>Trombidioidea</taxon>
        <taxon>Trombidiidae</taxon>
        <taxon>Dinothrombium</taxon>
    </lineage>
</organism>
<dbReference type="PANTHER" id="PTHR46098">
    <property type="entry name" value="TRNA (CYTOSINE(38)-C(5))-METHYLTRANSFERASE"/>
    <property type="match status" value="1"/>
</dbReference>
<evidence type="ECO:0000256" key="7">
    <source>
        <dbReference type="PROSITE-ProRule" id="PRU01016"/>
    </source>
</evidence>
<protein>
    <recommendedName>
        <fullName evidence="5">tRNA (cytosine(38)-C(5))-methyltransferase</fullName>
        <ecNumber evidence="4">2.1.1.204</ecNumber>
    </recommendedName>
    <alternativeName>
        <fullName evidence="6">DNA (cytosine-5)-methyltransferase-like protein 2</fullName>
    </alternativeName>
</protein>
<comment type="similarity">
    <text evidence="7">Belongs to the class I-like SAM-binding methyltransferase superfamily. C5-methyltransferase family.</text>
</comment>
<dbReference type="SUPFAM" id="SSF53335">
    <property type="entry name" value="S-adenosyl-L-methionine-dependent methyltransferases"/>
    <property type="match status" value="1"/>
</dbReference>
<evidence type="ECO:0000256" key="1">
    <source>
        <dbReference type="ARBA" id="ARBA00022603"/>
    </source>
</evidence>
<dbReference type="InterPro" id="IPR029063">
    <property type="entry name" value="SAM-dependent_MTases_sf"/>
</dbReference>
<evidence type="ECO:0000313" key="8">
    <source>
        <dbReference type="EMBL" id="RWS16358.1"/>
    </source>
</evidence>
<dbReference type="EMBL" id="NCKU01000243">
    <property type="protein sequence ID" value="RWS16358.1"/>
    <property type="molecule type" value="Genomic_DNA"/>
</dbReference>
<evidence type="ECO:0000256" key="4">
    <source>
        <dbReference type="ARBA" id="ARBA00039081"/>
    </source>
</evidence>